<protein>
    <submittedName>
        <fullName evidence="1">Uncharacterized protein</fullName>
    </submittedName>
</protein>
<gene>
    <name evidence="1" type="ORF">HMPREF1090_04453</name>
</gene>
<dbReference type="HOGENOM" id="CLU_3151247_0_0_9"/>
<dbReference type="AlphaFoldDB" id="A0A0E2H4M3"/>
<dbReference type="EMBL" id="AGYR01000051">
    <property type="protein sequence ID" value="ENZ09312.1"/>
    <property type="molecule type" value="Genomic_DNA"/>
</dbReference>
<dbReference type="RefSeq" id="WP_002584492.1">
    <property type="nucleotide sequence ID" value="NZ_KB850985.1"/>
</dbReference>
<proteinExistence type="predicted"/>
<accession>A0A0E2H4M3</accession>
<dbReference type="Proteomes" id="UP000013085">
    <property type="component" value="Unassembled WGS sequence"/>
</dbReference>
<reference evidence="1 2" key="1">
    <citation type="submission" date="2013-01" db="EMBL/GenBank/DDBJ databases">
        <title>The Genome Sequence of Clostridium clostridioforme 90A8.</title>
        <authorList>
            <consortium name="The Broad Institute Genome Sequencing Platform"/>
            <person name="Earl A."/>
            <person name="Ward D."/>
            <person name="Feldgarden M."/>
            <person name="Gevers D."/>
            <person name="Courvalin P."/>
            <person name="Lambert T."/>
            <person name="Walker B."/>
            <person name="Young S.K."/>
            <person name="Zeng Q."/>
            <person name="Gargeya S."/>
            <person name="Fitzgerald M."/>
            <person name="Haas B."/>
            <person name="Abouelleil A."/>
            <person name="Alvarado L."/>
            <person name="Arachchi H.M."/>
            <person name="Berlin A.M."/>
            <person name="Chapman S.B."/>
            <person name="Dewar J."/>
            <person name="Goldberg J."/>
            <person name="Griggs A."/>
            <person name="Gujja S."/>
            <person name="Hansen M."/>
            <person name="Howarth C."/>
            <person name="Imamovic A."/>
            <person name="Larimer J."/>
            <person name="McCowan C."/>
            <person name="Murphy C."/>
            <person name="Neiman D."/>
            <person name="Pearson M."/>
            <person name="Priest M."/>
            <person name="Roberts A."/>
            <person name="Saif S."/>
            <person name="Shea T."/>
            <person name="Sisk P."/>
            <person name="Sykes S."/>
            <person name="Wortman J."/>
            <person name="Nusbaum C."/>
            <person name="Birren B."/>
        </authorList>
    </citation>
    <scope>NUCLEOTIDE SEQUENCE [LARGE SCALE GENOMIC DNA]</scope>
    <source>
        <strain evidence="1 2">90A8</strain>
    </source>
</reference>
<sequence>MSILFELERMERLTVDLDQLRRPVRIPVSCYKRMEGKENGSPWCSTQD</sequence>
<evidence type="ECO:0000313" key="2">
    <source>
        <dbReference type="Proteomes" id="UP000013085"/>
    </source>
</evidence>
<dbReference type="GeneID" id="89538393"/>
<comment type="caution">
    <text evidence="1">The sequence shown here is derived from an EMBL/GenBank/DDBJ whole genome shotgun (WGS) entry which is preliminary data.</text>
</comment>
<name>A0A0E2H4M3_9FIRM</name>
<evidence type="ECO:0000313" key="1">
    <source>
        <dbReference type="EMBL" id="ENZ09312.1"/>
    </source>
</evidence>
<dbReference type="PATRIC" id="fig|999408.3.peg.4779"/>
<organism evidence="1 2">
    <name type="scientific">[Clostridium] clostridioforme 90A8</name>
    <dbReference type="NCBI Taxonomy" id="999408"/>
    <lineage>
        <taxon>Bacteria</taxon>
        <taxon>Bacillati</taxon>
        <taxon>Bacillota</taxon>
        <taxon>Clostridia</taxon>
        <taxon>Lachnospirales</taxon>
        <taxon>Lachnospiraceae</taxon>
        <taxon>Enterocloster</taxon>
    </lineage>
</organism>